<dbReference type="Pfam" id="PF01381">
    <property type="entry name" value="HTH_3"/>
    <property type="match status" value="1"/>
</dbReference>
<protein>
    <submittedName>
        <fullName evidence="2">Helix-turn-helix domain protein</fullName>
    </submittedName>
</protein>
<dbReference type="InterPro" id="IPR010982">
    <property type="entry name" value="Lambda_DNA-bd_dom_sf"/>
</dbReference>
<dbReference type="GO" id="GO:0003677">
    <property type="term" value="F:DNA binding"/>
    <property type="evidence" value="ECO:0007669"/>
    <property type="project" value="InterPro"/>
</dbReference>
<dbReference type="STRING" id="880072.Desac_2260"/>
<dbReference type="eggNOG" id="COG1609">
    <property type="taxonomic scope" value="Bacteria"/>
</dbReference>
<dbReference type="RefSeq" id="WP_013707193.1">
    <property type="nucleotide sequence ID" value="NC_015388.1"/>
</dbReference>
<dbReference type="SUPFAM" id="SSF47413">
    <property type="entry name" value="lambda repressor-like DNA-binding domains"/>
    <property type="match status" value="1"/>
</dbReference>
<dbReference type="Gene3D" id="1.10.260.40">
    <property type="entry name" value="lambda repressor-like DNA-binding domains"/>
    <property type="match status" value="1"/>
</dbReference>
<sequence>MNLLDEYMQDKDFKKLMAQEDLIMEVTETLCYLLEQEGVTRQELAKRLNKSKGFISQLLNGGRNLTLRTIADIAESLGYRVTIGAEKKFDLQNVKFLKFPTKEWGFKIPCFTEDGYRIPDEVAA</sequence>
<dbReference type="PROSITE" id="PS50943">
    <property type="entry name" value="HTH_CROC1"/>
    <property type="match status" value="1"/>
</dbReference>
<keyword evidence="3" id="KW-1185">Reference proteome</keyword>
<accession>F2NFG5</accession>
<gene>
    <name evidence="2" type="ordered locus">Desac_2260</name>
</gene>
<dbReference type="KEGG" id="dao:Desac_2260"/>
<dbReference type="SMART" id="SM00530">
    <property type="entry name" value="HTH_XRE"/>
    <property type="match status" value="1"/>
</dbReference>
<proteinExistence type="predicted"/>
<dbReference type="AlphaFoldDB" id="F2NFG5"/>
<organism evidence="2 3">
    <name type="scientific">Desulfobacca acetoxidans (strain ATCC 700848 / DSM 11109 / ASRB2)</name>
    <dbReference type="NCBI Taxonomy" id="880072"/>
    <lineage>
        <taxon>Bacteria</taxon>
        <taxon>Pseudomonadati</taxon>
        <taxon>Thermodesulfobacteriota</taxon>
        <taxon>Desulfobaccia</taxon>
        <taxon>Desulfobaccales</taxon>
        <taxon>Desulfobaccaceae</taxon>
        <taxon>Desulfobacca</taxon>
    </lineage>
</organism>
<dbReference type="EMBL" id="CP002629">
    <property type="protein sequence ID" value="AEB10084.1"/>
    <property type="molecule type" value="Genomic_DNA"/>
</dbReference>
<dbReference type="Proteomes" id="UP000000483">
    <property type="component" value="Chromosome"/>
</dbReference>
<feature type="domain" description="HTH cro/C1-type" evidence="1">
    <location>
        <begin position="32"/>
        <end position="84"/>
    </location>
</feature>
<name>F2NFG5_DESAR</name>
<reference evidence="3" key="2">
    <citation type="submission" date="2011-03" db="EMBL/GenBank/DDBJ databases">
        <title>The complete genome of Desulfobacca acetoxidans DSM 11109.</title>
        <authorList>
            <consortium name="US DOE Joint Genome Institute (JGI-PGF)"/>
            <person name="Lucas S."/>
            <person name="Copeland A."/>
            <person name="Lapidus A."/>
            <person name="Bruce D."/>
            <person name="Goodwin L."/>
            <person name="Pitluck S."/>
            <person name="Peters L."/>
            <person name="Kyrpides N."/>
            <person name="Mavromatis K."/>
            <person name="Ivanova N."/>
            <person name="Ovchinnikova G."/>
            <person name="Teshima H."/>
            <person name="Detter J.C."/>
            <person name="Han C."/>
            <person name="Land M."/>
            <person name="Hauser L."/>
            <person name="Markowitz V."/>
            <person name="Cheng J.-F."/>
            <person name="Hugenholtz P."/>
            <person name="Woyke T."/>
            <person name="Wu D."/>
            <person name="Spring S."/>
            <person name="Schueler E."/>
            <person name="Brambilla E."/>
            <person name="Klenk H.-P."/>
            <person name="Eisen J.A."/>
        </authorList>
    </citation>
    <scope>NUCLEOTIDE SEQUENCE [LARGE SCALE GENOMIC DNA]</scope>
    <source>
        <strain evidence="3">ATCC 700848 / DSM 11109 / ASRB2</strain>
    </source>
</reference>
<evidence type="ECO:0000313" key="3">
    <source>
        <dbReference type="Proteomes" id="UP000000483"/>
    </source>
</evidence>
<reference evidence="2 3" key="1">
    <citation type="journal article" date="2011" name="Stand. Genomic Sci.">
        <title>Complete genome sequence of the acetate-degrading sulfate reducer Desulfobacca acetoxidans type strain (ASRB2).</title>
        <authorList>
            <person name="Goker M."/>
            <person name="Teshima H."/>
            <person name="Lapidus A."/>
            <person name="Nolan M."/>
            <person name="Lucas S."/>
            <person name="Hammon N."/>
            <person name="Deshpande S."/>
            <person name="Cheng J.F."/>
            <person name="Tapia R."/>
            <person name="Han C."/>
            <person name="Goodwin L."/>
            <person name="Pitluck S."/>
            <person name="Huntemann M."/>
            <person name="Liolios K."/>
            <person name="Ivanova N."/>
            <person name="Pagani I."/>
            <person name="Mavromatis K."/>
            <person name="Ovchinikova G."/>
            <person name="Pati A."/>
            <person name="Chen A."/>
            <person name="Palaniappan K."/>
            <person name="Land M."/>
            <person name="Hauser L."/>
            <person name="Brambilla E.M."/>
            <person name="Rohde M."/>
            <person name="Spring S."/>
            <person name="Detter J.C."/>
            <person name="Woyke T."/>
            <person name="Bristow J."/>
            <person name="Eisen J.A."/>
            <person name="Markowitz V."/>
            <person name="Hugenholtz P."/>
            <person name="Kyrpides N.C."/>
            <person name="Klenk H.P."/>
        </authorList>
    </citation>
    <scope>NUCLEOTIDE SEQUENCE [LARGE SCALE GENOMIC DNA]</scope>
    <source>
        <strain evidence="3">ATCC 700848 / DSM 11109 / ASRB2</strain>
    </source>
</reference>
<dbReference type="HOGENOM" id="CLU_2000200_0_0_7"/>
<evidence type="ECO:0000259" key="1">
    <source>
        <dbReference type="PROSITE" id="PS50943"/>
    </source>
</evidence>
<evidence type="ECO:0000313" key="2">
    <source>
        <dbReference type="EMBL" id="AEB10084.1"/>
    </source>
</evidence>
<dbReference type="CDD" id="cd00093">
    <property type="entry name" value="HTH_XRE"/>
    <property type="match status" value="1"/>
</dbReference>
<dbReference type="OrthoDB" id="6402441at2"/>
<dbReference type="InterPro" id="IPR001387">
    <property type="entry name" value="Cro/C1-type_HTH"/>
</dbReference>